<protein>
    <submittedName>
        <fullName evidence="1">Uncharacterized protein</fullName>
    </submittedName>
</protein>
<organism evidence="1 2">
    <name type="scientific">Fusarium floridanum</name>
    <dbReference type="NCBI Taxonomy" id="1325733"/>
    <lineage>
        <taxon>Eukaryota</taxon>
        <taxon>Fungi</taxon>
        <taxon>Dikarya</taxon>
        <taxon>Ascomycota</taxon>
        <taxon>Pezizomycotina</taxon>
        <taxon>Sordariomycetes</taxon>
        <taxon>Hypocreomycetidae</taxon>
        <taxon>Hypocreales</taxon>
        <taxon>Nectriaceae</taxon>
        <taxon>Fusarium</taxon>
        <taxon>Fusarium solani species complex</taxon>
    </lineage>
</organism>
<reference evidence="1 2" key="1">
    <citation type="submission" date="2017-06" db="EMBL/GenBank/DDBJ databases">
        <title>Comparative genomic analysis of Ambrosia Fusariam Clade fungi.</title>
        <authorList>
            <person name="Stajich J.E."/>
            <person name="Carrillo J."/>
            <person name="Kijimoto T."/>
            <person name="Eskalen A."/>
            <person name="O'Donnell K."/>
            <person name="Kasson M."/>
        </authorList>
    </citation>
    <scope>NUCLEOTIDE SEQUENCE [LARGE SCALE GENOMIC DNA]</scope>
    <source>
        <strain evidence="1 2">NRRL62606</strain>
    </source>
</reference>
<evidence type="ECO:0000313" key="1">
    <source>
        <dbReference type="EMBL" id="RSL79753.1"/>
    </source>
</evidence>
<evidence type="ECO:0000313" key="2">
    <source>
        <dbReference type="Proteomes" id="UP000287972"/>
    </source>
</evidence>
<dbReference type="Proteomes" id="UP000287972">
    <property type="component" value="Unassembled WGS sequence"/>
</dbReference>
<proteinExistence type="predicted"/>
<keyword evidence="2" id="KW-1185">Reference proteome</keyword>
<sequence length="165" mass="18651">MSIPEANDVLRFEAYNENSESAHLEISWSQTLRTKTASYYLVKADNTSKSNAAVILYIQDRFYKDEASPDHIKNIPGAKKEGNNWVIPITDRFQYGQKNASGEKRFLVLHDKNNKPYQHRFLVTTIQGTAAEWAKTLANSFGAGELADTVHKLGSSFVGDYLRTF</sequence>
<dbReference type="EMBL" id="NKCL01000165">
    <property type="protein sequence ID" value="RSL79753.1"/>
    <property type="molecule type" value="Genomic_DNA"/>
</dbReference>
<accession>A0A428RQF3</accession>
<comment type="caution">
    <text evidence="1">The sequence shown here is derived from an EMBL/GenBank/DDBJ whole genome shotgun (WGS) entry which is preliminary data.</text>
</comment>
<name>A0A428RQF3_9HYPO</name>
<dbReference type="AlphaFoldDB" id="A0A428RQF3"/>
<gene>
    <name evidence="1" type="ORF">CEP51_007107</name>
</gene>